<reference evidence="3" key="1">
    <citation type="journal article" date="2023" name="Mol. Phylogenet. Evol.">
        <title>Genome-scale phylogeny and comparative genomics of the fungal order Sordariales.</title>
        <authorList>
            <person name="Hensen N."/>
            <person name="Bonometti L."/>
            <person name="Westerberg I."/>
            <person name="Brannstrom I.O."/>
            <person name="Guillou S."/>
            <person name="Cros-Aarteil S."/>
            <person name="Calhoun S."/>
            <person name="Haridas S."/>
            <person name="Kuo A."/>
            <person name="Mondo S."/>
            <person name="Pangilinan J."/>
            <person name="Riley R."/>
            <person name="LaButti K."/>
            <person name="Andreopoulos B."/>
            <person name="Lipzen A."/>
            <person name="Chen C."/>
            <person name="Yan M."/>
            <person name="Daum C."/>
            <person name="Ng V."/>
            <person name="Clum A."/>
            <person name="Steindorff A."/>
            <person name="Ohm R.A."/>
            <person name="Martin F."/>
            <person name="Silar P."/>
            <person name="Natvig D.O."/>
            <person name="Lalanne C."/>
            <person name="Gautier V."/>
            <person name="Ament-Velasquez S.L."/>
            <person name="Kruys A."/>
            <person name="Hutchinson M.I."/>
            <person name="Powell A.J."/>
            <person name="Barry K."/>
            <person name="Miller A.N."/>
            <person name="Grigoriev I.V."/>
            <person name="Debuchy R."/>
            <person name="Gladieux P."/>
            <person name="Hiltunen Thoren M."/>
            <person name="Johannesson H."/>
        </authorList>
    </citation>
    <scope>NUCLEOTIDE SEQUENCE [LARGE SCALE GENOMIC DNA]</scope>
    <source>
        <strain evidence="3">CBS 340.73</strain>
    </source>
</reference>
<accession>A0AAN6N5K7</accession>
<dbReference type="PANTHER" id="PTHR35596:SF1">
    <property type="entry name" value="MICROBIAL-TYPE PARG CATALYTIC DOMAIN-CONTAINING PROTEIN"/>
    <property type="match status" value="1"/>
</dbReference>
<organism evidence="2 3">
    <name type="scientific">Diplogelasinospora grovesii</name>
    <dbReference type="NCBI Taxonomy" id="303347"/>
    <lineage>
        <taxon>Eukaryota</taxon>
        <taxon>Fungi</taxon>
        <taxon>Dikarya</taxon>
        <taxon>Ascomycota</taxon>
        <taxon>Pezizomycotina</taxon>
        <taxon>Sordariomycetes</taxon>
        <taxon>Sordariomycetidae</taxon>
        <taxon>Sordariales</taxon>
        <taxon>Diplogelasinosporaceae</taxon>
        <taxon>Diplogelasinospora</taxon>
    </lineage>
</organism>
<comment type="caution">
    <text evidence="2">The sequence shown here is derived from an EMBL/GenBank/DDBJ whole genome shotgun (WGS) entry which is preliminary data.</text>
</comment>
<name>A0AAN6N5K7_9PEZI</name>
<dbReference type="Gene3D" id="3.40.220.10">
    <property type="entry name" value="Leucine Aminopeptidase, subunit E, domain 1"/>
    <property type="match status" value="1"/>
</dbReference>
<dbReference type="SUPFAM" id="SSF52949">
    <property type="entry name" value="Macro domain-like"/>
    <property type="match status" value="1"/>
</dbReference>
<proteinExistence type="predicted"/>
<dbReference type="EMBL" id="MU853821">
    <property type="protein sequence ID" value="KAK3938834.1"/>
    <property type="molecule type" value="Genomic_DNA"/>
</dbReference>
<dbReference type="InterPro" id="IPR019261">
    <property type="entry name" value="PARG_cat_microbial"/>
</dbReference>
<gene>
    <name evidence="2" type="ORF">QBC46DRAFT_316923</name>
</gene>
<feature type="domain" description="Microbial-type PARG catalytic" evidence="1">
    <location>
        <begin position="35"/>
        <end position="166"/>
    </location>
</feature>
<protein>
    <recommendedName>
        <fullName evidence="1">Microbial-type PARG catalytic domain-containing protein</fullName>
    </recommendedName>
</protein>
<dbReference type="PIRSF" id="PIRSF014899">
    <property type="entry name" value="UCP014899"/>
    <property type="match status" value="1"/>
</dbReference>
<dbReference type="Pfam" id="PF10021">
    <property type="entry name" value="PARG_cat_microb"/>
    <property type="match status" value="1"/>
</dbReference>
<evidence type="ECO:0000313" key="3">
    <source>
        <dbReference type="Proteomes" id="UP001303473"/>
    </source>
</evidence>
<dbReference type="Proteomes" id="UP001303473">
    <property type="component" value="Unassembled WGS sequence"/>
</dbReference>
<keyword evidence="3" id="KW-1185">Reference proteome</keyword>
<evidence type="ECO:0000313" key="2">
    <source>
        <dbReference type="EMBL" id="KAK3938834.1"/>
    </source>
</evidence>
<dbReference type="InterPro" id="IPR043472">
    <property type="entry name" value="Macro_dom-like"/>
</dbReference>
<dbReference type="PANTHER" id="PTHR35596">
    <property type="entry name" value="DUF2263 DOMAIN-CONTAINING PROTEIN"/>
    <property type="match status" value="1"/>
</dbReference>
<evidence type="ECO:0000259" key="1">
    <source>
        <dbReference type="Pfam" id="PF10021"/>
    </source>
</evidence>
<dbReference type="InterPro" id="IPR012664">
    <property type="entry name" value="CHP02452"/>
</dbReference>
<sequence length="323" mass="36702">METKSAFLARSSRRETLKETAQETLRVLPALLTELGTATDARRSTKHTLDNSRRLDPAYCPRFPEPATIEVVNDDTLNIGVALALSSAKDMQITHGEEHYHNPRPVIVNFAERKRPGGGWLHGAVAQEETLCYRSSLYLSLDKRHYPLSSKEAEAIYSPYVVVVRDSLDNGHRLLGGGRRDLPVVSALSVAAVRDPEVRRVSRLAGPGEQQEQQHQHQPLVLPLHAEDKLVFRRNRDRNFTKDNMRLILRVAAYNRHRELVLGALGCGAYENPPEDVAHCWLEVLREDEFAGHWWRKVLFVVYDSGSERNYKIFSRVLQGQKV</sequence>
<dbReference type="AlphaFoldDB" id="A0AAN6N5K7"/>